<gene>
    <name evidence="19" type="ORF">B0I29_11539</name>
</gene>
<keyword evidence="14" id="KW-0186">Copper</keyword>
<dbReference type="NCBIfam" id="TIGR01525">
    <property type="entry name" value="ATPase-IB_hvy"/>
    <property type="match status" value="1"/>
</dbReference>
<dbReference type="InterPro" id="IPR044492">
    <property type="entry name" value="P_typ_ATPase_HD_dom"/>
</dbReference>
<dbReference type="PANTHER" id="PTHR43520:SF5">
    <property type="entry name" value="CATION-TRANSPORTING P-TYPE ATPASE-RELATED"/>
    <property type="match status" value="1"/>
</dbReference>
<proteinExistence type="inferred from homology"/>
<dbReference type="PANTHER" id="PTHR43520">
    <property type="entry name" value="ATP7, ISOFORM B"/>
    <property type="match status" value="1"/>
</dbReference>
<evidence type="ECO:0000256" key="12">
    <source>
        <dbReference type="ARBA" id="ARBA00022967"/>
    </source>
</evidence>
<dbReference type="GO" id="GO:0005524">
    <property type="term" value="F:ATP binding"/>
    <property type="evidence" value="ECO:0007669"/>
    <property type="project" value="UniProtKB-UniRule"/>
</dbReference>
<evidence type="ECO:0000256" key="9">
    <source>
        <dbReference type="ARBA" id="ARBA00022796"/>
    </source>
</evidence>
<dbReference type="InterPro" id="IPR018303">
    <property type="entry name" value="ATPase_P-typ_P_site"/>
</dbReference>
<dbReference type="PRINTS" id="PR00120">
    <property type="entry name" value="HATPASE"/>
</dbReference>
<evidence type="ECO:0000256" key="8">
    <source>
        <dbReference type="ARBA" id="ARBA00022741"/>
    </source>
</evidence>
<keyword evidence="11" id="KW-0460">Magnesium</keyword>
<dbReference type="InterPro" id="IPR008250">
    <property type="entry name" value="ATPase_P-typ_transduc_dom_A_sf"/>
</dbReference>
<comment type="subcellular location">
    <subcellularLocation>
        <location evidence="1">Cell membrane</location>
        <topology evidence="1">Multi-pass membrane protein</topology>
    </subcellularLocation>
</comment>
<evidence type="ECO:0000256" key="13">
    <source>
        <dbReference type="ARBA" id="ARBA00022989"/>
    </source>
</evidence>
<evidence type="ECO:0000256" key="4">
    <source>
        <dbReference type="ARBA" id="ARBA00022475"/>
    </source>
</evidence>
<feature type="transmembrane region" description="Helical" evidence="17">
    <location>
        <begin position="117"/>
        <end position="133"/>
    </location>
</feature>
<comment type="similarity">
    <text evidence="2 17">Belongs to the cation transport ATPase (P-type) (TC 3.A.3) family. Type IB subfamily.</text>
</comment>
<evidence type="ECO:0000256" key="15">
    <source>
        <dbReference type="ARBA" id="ARBA00023065"/>
    </source>
</evidence>
<dbReference type="InterPro" id="IPR036412">
    <property type="entry name" value="HAD-like_sf"/>
</dbReference>
<dbReference type="OrthoDB" id="7059309at2"/>
<dbReference type="InterPro" id="IPR059000">
    <property type="entry name" value="ATPase_P-type_domA"/>
</dbReference>
<keyword evidence="6 17" id="KW-0812">Transmembrane</keyword>
<dbReference type="SUPFAM" id="SSF81665">
    <property type="entry name" value="Calcium ATPase, transmembrane domain M"/>
    <property type="match status" value="1"/>
</dbReference>
<evidence type="ECO:0000256" key="1">
    <source>
        <dbReference type="ARBA" id="ARBA00004651"/>
    </source>
</evidence>
<dbReference type="PROSITE" id="PS00154">
    <property type="entry name" value="ATPASE_E1_E2"/>
    <property type="match status" value="1"/>
</dbReference>
<evidence type="ECO:0000256" key="10">
    <source>
        <dbReference type="ARBA" id="ARBA00022840"/>
    </source>
</evidence>
<evidence type="ECO:0000256" key="3">
    <source>
        <dbReference type="ARBA" id="ARBA00022448"/>
    </source>
</evidence>
<evidence type="ECO:0000256" key="7">
    <source>
        <dbReference type="ARBA" id="ARBA00022723"/>
    </source>
</evidence>
<dbReference type="AlphaFoldDB" id="A0A327Z4I5"/>
<feature type="transmembrane region" description="Helical" evidence="17">
    <location>
        <begin position="269"/>
        <end position="291"/>
    </location>
</feature>
<keyword evidence="12" id="KW-1278">Translocase</keyword>
<evidence type="ECO:0000256" key="14">
    <source>
        <dbReference type="ARBA" id="ARBA00023008"/>
    </source>
</evidence>
<protein>
    <submittedName>
        <fullName evidence="19">Cu2+-exporting ATPase</fullName>
    </submittedName>
</protein>
<feature type="transmembrane region" description="Helical" evidence="17">
    <location>
        <begin position="55"/>
        <end position="77"/>
    </location>
</feature>
<evidence type="ECO:0000256" key="6">
    <source>
        <dbReference type="ARBA" id="ARBA00022692"/>
    </source>
</evidence>
<feature type="transmembrane region" description="Helical" evidence="17">
    <location>
        <begin position="658"/>
        <end position="677"/>
    </location>
</feature>
<feature type="domain" description="P-type ATPase A" evidence="18">
    <location>
        <begin position="152"/>
        <end position="252"/>
    </location>
</feature>
<keyword evidence="10 17" id="KW-0067">ATP-binding</keyword>
<feature type="transmembrane region" description="Helical" evidence="17">
    <location>
        <begin position="26"/>
        <end position="49"/>
    </location>
</feature>
<dbReference type="InterPro" id="IPR027256">
    <property type="entry name" value="P-typ_ATPase_IB"/>
</dbReference>
<evidence type="ECO:0000256" key="16">
    <source>
        <dbReference type="ARBA" id="ARBA00023136"/>
    </source>
</evidence>
<evidence type="ECO:0000256" key="5">
    <source>
        <dbReference type="ARBA" id="ARBA00022553"/>
    </source>
</evidence>
<reference evidence="19 20" key="1">
    <citation type="submission" date="2018-06" db="EMBL/GenBank/DDBJ databases">
        <title>Genomic Encyclopedia of Type Strains, Phase III (KMG-III): the genomes of soil and plant-associated and newly described type strains.</title>
        <authorList>
            <person name="Whitman W."/>
        </authorList>
    </citation>
    <scope>NUCLEOTIDE SEQUENCE [LARGE SCALE GENOMIC DNA]</scope>
    <source>
        <strain evidence="19 20">CGMCC 4.7090</strain>
    </source>
</reference>
<dbReference type="InterPro" id="IPR023298">
    <property type="entry name" value="ATPase_P-typ_TM_dom_sf"/>
</dbReference>
<keyword evidence="5" id="KW-0597">Phosphoprotein</keyword>
<evidence type="ECO:0000256" key="11">
    <source>
        <dbReference type="ARBA" id="ARBA00022842"/>
    </source>
</evidence>
<keyword evidence="4 17" id="KW-1003">Cell membrane</keyword>
<feature type="transmembrane region" description="Helical" evidence="17">
    <location>
        <begin position="89"/>
        <end position="111"/>
    </location>
</feature>
<accession>A0A327Z4I5</accession>
<dbReference type="Gene3D" id="2.70.150.10">
    <property type="entry name" value="Calcium-transporting ATPase, cytoplasmic transduction domain A"/>
    <property type="match status" value="1"/>
</dbReference>
<dbReference type="GO" id="GO:0016887">
    <property type="term" value="F:ATP hydrolysis activity"/>
    <property type="evidence" value="ECO:0007669"/>
    <property type="project" value="InterPro"/>
</dbReference>
<evidence type="ECO:0000256" key="17">
    <source>
        <dbReference type="RuleBase" id="RU362081"/>
    </source>
</evidence>
<dbReference type="RefSeq" id="WP_111652163.1">
    <property type="nucleotide sequence ID" value="NZ_JACHWI010000010.1"/>
</dbReference>
<evidence type="ECO:0000313" key="19">
    <source>
        <dbReference type="EMBL" id="RAK31233.1"/>
    </source>
</evidence>
<dbReference type="Gene3D" id="3.40.50.1000">
    <property type="entry name" value="HAD superfamily/HAD-like"/>
    <property type="match status" value="1"/>
</dbReference>
<keyword evidence="13 17" id="KW-1133">Transmembrane helix</keyword>
<keyword evidence="8 17" id="KW-0547">Nucleotide-binding</keyword>
<dbReference type="SUPFAM" id="SSF56784">
    <property type="entry name" value="HAD-like"/>
    <property type="match status" value="1"/>
</dbReference>
<dbReference type="InterPro" id="IPR023214">
    <property type="entry name" value="HAD_sf"/>
</dbReference>
<keyword evidence="3" id="KW-0813">Transport</keyword>
<dbReference type="Proteomes" id="UP000249341">
    <property type="component" value="Unassembled WGS sequence"/>
</dbReference>
<feature type="transmembrane region" description="Helical" evidence="17">
    <location>
        <begin position="633"/>
        <end position="652"/>
    </location>
</feature>
<keyword evidence="20" id="KW-1185">Reference proteome</keyword>
<keyword evidence="16 17" id="KW-0472">Membrane</keyword>
<evidence type="ECO:0000313" key="20">
    <source>
        <dbReference type="Proteomes" id="UP000249341"/>
    </source>
</evidence>
<evidence type="ECO:0000259" key="18">
    <source>
        <dbReference type="Pfam" id="PF00122"/>
    </source>
</evidence>
<dbReference type="FunFam" id="2.70.150.10:FF:000020">
    <property type="entry name" value="Copper-exporting P-type ATPase A"/>
    <property type="match status" value="1"/>
</dbReference>
<dbReference type="SUPFAM" id="SSF81653">
    <property type="entry name" value="Calcium ATPase, transduction domain A"/>
    <property type="match status" value="1"/>
</dbReference>
<keyword evidence="9" id="KW-0187">Copper transport</keyword>
<dbReference type="InterPro" id="IPR001757">
    <property type="entry name" value="P_typ_ATPase"/>
</dbReference>
<dbReference type="GO" id="GO:0055070">
    <property type="term" value="P:copper ion homeostasis"/>
    <property type="evidence" value="ECO:0007669"/>
    <property type="project" value="TreeGrafter"/>
</dbReference>
<feature type="transmembrane region" description="Helical" evidence="17">
    <location>
        <begin position="311"/>
        <end position="335"/>
    </location>
</feature>
<dbReference type="PRINTS" id="PR00119">
    <property type="entry name" value="CATATPASE"/>
</dbReference>
<sequence length="684" mass="70624">MEHVHEQSSGHDKHAGHDPEVFRRKFWLSLALTVPIVVTSEMVMDWFGYMLDFPGIGAVGPVLGSVVFVYGGWPFLAGAAGEIRSRAPGMMLLISMAITVAYAASLATSLGLWDLDFWWELAALVTVMLLGHWQEMKAIGQAQGALSALAALLPDEASRIGAGGEIEQVPLDALRVGDRVLVRSGARVPADGRVVDGAAEVDESMITGEFRPVPRGVGDRVVAGTVATDSALRVEVDAVGENTALAGIGRLVAQAQQSQGRAQVLADRFAGWLFYIAAGAGLLTFVTWWAIGDLDQAVVRTVTVLVIACPHALGLAIPLVIALSTALAARAGILVKDRLALERMRTVDAVLFDKTGTLTKGAHTLTAVAATAGSTDAEVLRLAAAVEADSEHPLAKALVRAAAPQAAGVSSAGLTGGNASGPQIRATGFRSMTGRGVRAEVDGRTYAIGGPALLRELGAAVPDDLAKPAAQWSRRGAAVLHLLEIGDTTRVIGAFALEDEVRPEARQAIAQLRAHGISTIVMITGDARAVADAVAADLGLDEVFAEVLPADKDHAVAALQERGLTVAMVGDGVNDAPALARADVGIAIGAGTDVAIESAGVVLASSDPRGVTGVITLSAASYRKMIQNLSWAAGYNVIAIPLAAGVLAGAGITLSPAIGAILMSASTIVVALNAQLLRRVHLRP</sequence>
<dbReference type="Pfam" id="PF00702">
    <property type="entry name" value="Hydrolase"/>
    <property type="match status" value="1"/>
</dbReference>
<keyword evidence="15" id="KW-0406">Ion transport</keyword>
<dbReference type="GO" id="GO:0043682">
    <property type="term" value="F:P-type divalent copper transporter activity"/>
    <property type="evidence" value="ECO:0007669"/>
    <property type="project" value="TreeGrafter"/>
</dbReference>
<dbReference type="Gene3D" id="3.40.1110.10">
    <property type="entry name" value="Calcium-transporting ATPase, cytoplasmic domain N"/>
    <property type="match status" value="1"/>
</dbReference>
<evidence type="ECO:0000256" key="2">
    <source>
        <dbReference type="ARBA" id="ARBA00006024"/>
    </source>
</evidence>
<name>A0A327Z4I5_9ACTN</name>
<comment type="caution">
    <text evidence="19">The sequence shown here is derived from an EMBL/GenBank/DDBJ whole genome shotgun (WGS) entry which is preliminary data.</text>
</comment>
<dbReference type="Pfam" id="PF00122">
    <property type="entry name" value="E1-E2_ATPase"/>
    <property type="match status" value="1"/>
</dbReference>
<keyword evidence="7 17" id="KW-0479">Metal-binding</keyword>
<dbReference type="SFLD" id="SFLDG00002">
    <property type="entry name" value="C1.7:_P-type_atpase_like"/>
    <property type="match status" value="1"/>
</dbReference>
<dbReference type="SFLD" id="SFLDS00003">
    <property type="entry name" value="Haloacid_Dehalogenase"/>
    <property type="match status" value="1"/>
</dbReference>
<dbReference type="GO" id="GO:0005886">
    <property type="term" value="C:plasma membrane"/>
    <property type="evidence" value="ECO:0007669"/>
    <property type="project" value="UniProtKB-SubCell"/>
</dbReference>
<dbReference type="SFLD" id="SFLDF00027">
    <property type="entry name" value="p-type_atpase"/>
    <property type="match status" value="1"/>
</dbReference>
<dbReference type="GO" id="GO:0005507">
    <property type="term" value="F:copper ion binding"/>
    <property type="evidence" value="ECO:0007669"/>
    <property type="project" value="TreeGrafter"/>
</dbReference>
<dbReference type="EMBL" id="QLMJ01000015">
    <property type="protein sequence ID" value="RAK31233.1"/>
    <property type="molecule type" value="Genomic_DNA"/>
</dbReference>
<dbReference type="InterPro" id="IPR023299">
    <property type="entry name" value="ATPase_P-typ_cyto_dom_N"/>
</dbReference>
<dbReference type="NCBIfam" id="TIGR01494">
    <property type="entry name" value="ATPase_P-type"/>
    <property type="match status" value="2"/>
</dbReference>
<organism evidence="19 20">
    <name type="scientific">Actinoplanes lutulentus</name>
    <dbReference type="NCBI Taxonomy" id="1287878"/>
    <lineage>
        <taxon>Bacteria</taxon>
        <taxon>Bacillati</taxon>
        <taxon>Actinomycetota</taxon>
        <taxon>Actinomycetes</taxon>
        <taxon>Micromonosporales</taxon>
        <taxon>Micromonosporaceae</taxon>
        <taxon>Actinoplanes</taxon>
    </lineage>
</organism>